<evidence type="ECO:0000256" key="4">
    <source>
        <dbReference type="ARBA" id="ARBA00023136"/>
    </source>
</evidence>
<protein>
    <submittedName>
        <fullName evidence="6">Uncharacterized protein</fullName>
    </submittedName>
</protein>
<evidence type="ECO:0000256" key="5">
    <source>
        <dbReference type="SAM" id="Phobius"/>
    </source>
</evidence>
<dbReference type="PANTHER" id="PTHR23502:SF47">
    <property type="entry name" value="MAJOR FACILITATOR SUPERFAMILY (MFS) PROFILE DOMAIN-CONTAINING PROTEIN-RELATED"/>
    <property type="match status" value="1"/>
</dbReference>
<dbReference type="EMBL" id="JAQJAN010000013">
    <property type="protein sequence ID" value="KAJ5712469.1"/>
    <property type="molecule type" value="Genomic_DNA"/>
</dbReference>
<comment type="caution">
    <text evidence="6">The sequence shown here is derived from an EMBL/GenBank/DDBJ whole genome shotgun (WGS) entry which is preliminary data.</text>
</comment>
<evidence type="ECO:0000256" key="2">
    <source>
        <dbReference type="ARBA" id="ARBA00022692"/>
    </source>
</evidence>
<feature type="transmembrane region" description="Helical" evidence="5">
    <location>
        <begin position="100"/>
        <end position="121"/>
    </location>
</feature>
<dbReference type="InterPro" id="IPR036259">
    <property type="entry name" value="MFS_trans_sf"/>
</dbReference>
<accession>A0AAD6HFJ3</accession>
<keyword evidence="7" id="KW-1185">Reference proteome</keyword>
<keyword evidence="2 5" id="KW-0812">Transmembrane</keyword>
<organism evidence="6 7">
    <name type="scientific">Penicillium malachiteum</name>
    <dbReference type="NCBI Taxonomy" id="1324776"/>
    <lineage>
        <taxon>Eukaryota</taxon>
        <taxon>Fungi</taxon>
        <taxon>Dikarya</taxon>
        <taxon>Ascomycota</taxon>
        <taxon>Pezizomycotina</taxon>
        <taxon>Eurotiomycetes</taxon>
        <taxon>Eurotiomycetidae</taxon>
        <taxon>Eurotiales</taxon>
        <taxon>Aspergillaceae</taxon>
        <taxon>Penicillium</taxon>
    </lineage>
</organism>
<feature type="transmembrane region" description="Helical" evidence="5">
    <location>
        <begin position="133"/>
        <end position="155"/>
    </location>
</feature>
<evidence type="ECO:0000256" key="3">
    <source>
        <dbReference type="ARBA" id="ARBA00022989"/>
    </source>
</evidence>
<evidence type="ECO:0000256" key="1">
    <source>
        <dbReference type="ARBA" id="ARBA00004141"/>
    </source>
</evidence>
<gene>
    <name evidence="6" type="ORF">N7493_008937</name>
</gene>
<evidence type="ECO:0000313" key="7">
    <source>
        <dbReference type="Proteomes" id="UP001215712"/>
    </source>
</evidence>
<dbReference type="SUPFAM" id="SSF103473">
    <property type="entry name" value="MFS general substrate transporter"/>
    <property type="match status" value="1"/>
</dbReference>
<keyword evidence="4 5" id="KW-0472">Membrane</keyword>
<dbReference type="AlphaFoldDB" id="A0AAD6HFJ3"/>
<proteinExistence type="predicted"/>
<evidence type="ECO:0000313" key="6">
    <source>
        <dbReference type="EMBL" id="KAJ5712469.1"/>
    </source>
</evidence>
<keyword evidence="3 5" id="KW-1133">Transmembrane helix</keyword>
<dbReference type="GO" id="GO:0005886">
    <property type="term" value="C:plasma membrane"/>
    <property type="evidence" value="ECO:0007669"/>
    <property type="project" value="TreeGrafter"/>
</dbReference>
<reference evidence="6" key="2">
    <citation type="submission" date="2023-01" db="EMBL/GenBank/DDBJ databases">
        <authorList>
            <person name="Petersen C."/>
        </authorList>
    </citation>
    <scope>NUCLEOTIDE SEQUENCE</scope>
    <source>
        <strain evidence="6">IBT 17514</strain>
    </source>
</reference>
<feature type="transmembrane region" description="Helical" evidence="5">
    <location>
        <begin position="67"/>
        <end position="93"/>
    </location>
</feature>
<name>A0AAD6HFJ3_9EURO</name>
<dbReference type="Proteomes" id="UP001215712">
    <property type="component" value="Unassembled WGS sequence"/>
</dbReference>
<sequence length="169" mass="18809">MIWYKKRWMLAQQAQSVTGSQEKGALAAGQGLASRIAPEYRLPPMILGAVLLPPSLLWFGWSGNTHWASQVIACFFIGMSLQIIFISGIVYIVDVYLLNTVSAISIHVMVRSLVSATFPLFEGPVYDSLHIKYSATLLAGLSALIMVSPILLMIYGSRIRIWSRFSSWR</sequence>
<feature type="transmembrane region" description="Helical" evidence="5">
    <location>
        <begin position="42"/>
        <end position="61"/>
    </location>
</feature>
<dbReference type="GO" id="GO:0022857">
    <property type="term" value="F:transmembrane transporter activity"/>
    <property type="evidence" value="ECO:0007669"/>
    <property type="project" value="TreeGrafter"/>
</dbReference>
<comment type="subcellular location">
    <subcellularLocation>
        <location evidence="1">Membrane</location>
        <topology evidence="1">Multi-pass membrane protein</topology>
    </subcellularLocation>
</comment>
<reference evidence="6" key="1">
    <citation type="journal article" date="2023" name="IMA Fungus">
        <title>Comparative genomic study of the Penicillium genus elucidates a diverse pangenome and 15 lateral gene transfer events.</title>
        <authorList>
            <person name="Petersen C."/>
            <person name="Sorensen T."/>
            <person name="Nielsen M.R."/>
            <person name="Sondergaard T.E."/>
            <person name="Sorensen J.L."/>
            <person name="Fitzpatrick D.A."/>
            <person name="Frisvad J.C."/>
            <person name="Nielsen K.L."/>
        </authorList>
    </citation>
    <scope>NUCLEOTIDE SEQUENCE</scope>
    <source>
        <strain evidence="6">IBT 17514</strain>
    </source>
</reference>
<dbReference type="PANTHER" id="PTHR23502">
    <property type="entry name" value="MAJOR FACILITATOR SUPERFAMILY"/>
    <property type="match status" value="1"/>
</dbReference>